<organism evidence="2 3">
    <name type="scientific">Pseudoalteromonas marina</name>
    <dbReference type="NCBI Taxonomy" id="267375"/>
    <lineage>
        <taxon>Bacteria</taxon>
        <taxon>Pseudomonadati</taxon>
        <taxon>Pseudomonadota</taxon>
        <taxon>Gammaproteobacteria</taxon>
        <taxon>Alteromonadales</taxon>
        <taxon>Pseudoalteromonadaceae</taxon>
        <taxon>Pseudoalteromonas</taxon>
    </lineage>
</organism>
<dbReference type="PANTHER" id="PTHR21064:SF5">
    <property type="entry name" value="SLR1880 PROTEIN"/>
    <property type="match status" value="1"/>
</dbReference>
<evidence type="ECO:0000313" key="2">
    <source>
        <dbReference type="EMBL" id="MDP2564696.1"/>
    </source>
</evidence>
<dbReference type="Pfam" id="PF01636">
    <property type="entry name" value="APH"/>
    <property type="match status" value="1"/>
</dbReference>
<gene>
    <name evidence="2" type="ORF">Q8W34_08620</name>
</gene>
<dbReference type="EMBL" id="JAUYVT010000006">
    <property type="protein sequence ID" value="MDP2564696.1"/>
    <property type="molecule type" value="Genomic_DNA"/>
</dbReference>
<dbReference type="GO" id="GO:0016740">
    <property type="term" value="F:transferase activity"/>
    <property type="evidence" value="ECO:0007669"/>
    <property type="project" value="UniProtKB-KW"/>
</dbReference>
<proteinExistence type="predicted"/>
<dbReference type="Proteomes" id="UP001177212">
    <property type="component" value="Unassembled WGS sequence"/>
</dbReference>
<dbReference type="InterPro" id="IPR002575">
    <property type="entry name" value="Aminoglycoside_PTrfase"/>
</dbReference>
<feature type="domain" description="Aminoglycoside phosphotransferase" evidence="1">
    <location>
        <begin position="23"/>
        <end position="255"/>
    </location>
</feature>
<protein>
    <submittedName>
        <fullName evidence="2">Aminoglycoside phosphotransferase family protein</fullName>
        <ecNumber evidence="2">2.7.1.-</ecNumber>
    </submittedName>
</protein>
<dbReference type="SUPFAM" id="SSF56112">
    <property type="entry name" value="Protein kinase-like (PK-like)"/>
    <property type="match status" value="1"/>
</dbReference>
<name>A0ABT9FDY8_9GAMM</name>
<reference evidence="2" key="1">
    <citation type="submission" date="2023-07" db="EMBL/GenBank/DDBJ databases">
        <title>Genome content predicts the carbon catabolic preferences of heterotrophic bacteria.</title>
        <authorList>
            <person name="Gralka M."/>
        </authorList>
    </citation>
    <scope>NUCLEOTIDE SEQUENCE</scope>
    <source>
        <strain evidence="2">4G09</strain>
    </source>
</reference>
<keyword evidence="3" id="KW-1185">Reference proteome</keyword>
<dbReference type="RefSeq" id="WP_305471881.1">
    <property type="nucleotide sequence ID" value="NZ_JAUYVT010000006.1"/>
</dbReference>
<dbReference type="InterPro" id="IPR050249">
    <property type="entry name" value="Pseudomonas-type_ThrB"/>
</dbReference>
<keyword evidence="2" id="KW-0808">Transferase</keyword>
<evidence type="ECO:0000313" key="3">
    <source>
        <dbReference type="Proteomes" id="UP001177212"/>
    </source>
</evidence>
<dbReference type="InterPro" id="IPR011009">
    <property type="entry name" value="Kinase-like_dom_sf"/>
</dbReference>
<dbReference type="Gene3D" id="3.90.1200.10">
    <property type="match status" value="1"/>
</dbReference>
<sequence>MNNTVQNTLSKLLKLNPETTQLSTISSGHINSTWLLTHFDQRFIVQKLNTHVFKYPAQIVSNAQLIEQHLNTKQKQNNYPLDIVKHISTGNNAYLTMLNEEPYRVLNYIEHSYSEDVVKNPEQAHQAALAFGTFASALHDFDTATLHTVIDDFHNLAMRFEQLKTAMTHSDESRLNRSKKDIEFCLSQQHLVDELKAITQHLPIRVCHNDTKINNMLYCSKTHKAKAVIDLDTCMPGFLLHDFGDMVRTFCCAEAEDSTRLDKVVIRKEVFEALVKGYLAPLKPILSKQEQLSLLLGAKIMPLMLSVRFLTDYLNNDVYFKTAYPEHNLVRTQNQLALYKNILVNEAWMYETLMKQ</sequence>
<dbReference type="PANTHER" id="PTHR21064">
    <property type="entry name" value="AMINOGLYCOSIDE PHOSPHOTRANSFERASE DOMAIN-CONTAINING PROTEIN-RELATED"/>
    <property type="match status" value="1"/>
</dbReference>
<evidence type="ECO:0000259" key="1">
    <source>
        <dbReference type="Pfam" id="PF01636"/>
    </source>
</evidence>
<dbReference type="EC" id="2.7.1.-" evidence="2"/>
<comment type="caution">
    <text evidence="2">The sequence shown here is derived from an EMBL/GenBank/DDBJ whole genome shotgun (WGS) entry which is preliminary data.</text>
</comment>
<accession>A0ABT9FDY8</accession>